<dbReference type="AlphaFoldDB" id="A0A0H5DQ21"/>
<dbReference type="OrthoDB" id="4317910at2"/>
<proteinExistence type="predicted"/>
<name>A0A0H5DQ21_9BACT</name>
<accession>A0A0H5DQ21</accession>
<keyword evidence="2" id="KW-1185">Reference proteome</keyword>
<evidence type="ECO:0000313" key="2">
    <source>
        <dbReference type="Proteomes" id="UP000220251"/>
    </source>
</evidence>
<dbReference type="RefSeq" id="WP_098038427.1">
    <property type="nucleotide sequence ID" value="NZ_CWGJ01000012.1"/>
</dbReference>
<protein>
    <submittedName>
        <fullName evidence="1">Uncharacterized protein</fullName>
    </submittedName>
</protein>
<dbReference type="EMBL" id="CWGJ01000012">
    <property type="protein sequence ID" value="CRX38572.1"/>
    <property type="molecule type" value="Genomic_DNA"/>
</dbReference>
<gene>
    <name evidence="1" type="ORF">ELAC_1231</name>
</gene>
<reference evidence="2" key="1">
    <citation type="submission" date="2015-06" db="EMBL/GenBank/DDBJ databases">
        <authorList>
            <person name="Bertelli C."/>
        </authorList>
    </citation>
    <scope>NUCLEOTIDE SEQUENCE [LARGE SCALE GENOMIC DNA]</scope>
    <source>
        <strain evidence="2">CRIB-30</strain>
    </source>
</reference>
<sequence length="536" mass="60478">MQPIKTMPKTRRREVESMLKTHLPAKVANRDWISQCLRGRKACFPYIASEKEAGVAREIFEPASQSALNPLIPDDNLPLYLINVPMAHRPEEEGYDQFNRLIQLYKDESFGKTKTASREEIKARFSLVLGVNQIKSMDPEVNEKFRDWVSNIPLIKGVAYRIFGFFWVPGWERKGEAHRLTYPAPKAFFILKMLSTTKAGDVRTYLEGGKGKLTEGLIAQIPYQRIREKIKDSDFTKHFVKEYAGKGGESPVYLGVMDADTLNLKRKIGLFTRLDKTIENHDTPSAVTHGYRVIEPERPLIELGVRLDMACRAAMNRAISYGAYFPEPCSLFCIKRPKEKVFIDELTFIGAGRGLENRRLIESGIASKVLKHDAVFVADGGVATTTPARMKTIKNGQVTQLTKTNVKQKANLQALRSVSQTHIHPKQWADNLYIALPFKASRVTDATGPMMHIFSVFDPLSRMFAQPARFSAAVVDKVLKNYDADLTKDQKAILKEAREDLVKLKMKSGMIDQIEEAARLSGAAITRILKEVMGIE</sequence>
<organism evidence="1 2">
    <name type="scientific">Estrella lausannensis</name>
    <dbReference type="NCBI Taxonomy" id="483423"/>
    <lineage>
        <taxon>Bacteria</taxon>
        <taxon>Pseudomonadati</taxon>
        <taxon>Chlamydiota</taxon>
        <taxon>Chlamydiia</taxon>
        <taxon>Parachlamydiales</taxon>
        <taxon>Candidatus Criblamydiaceae</taxon>
        <taxon>Estrella</taxon>
    </lineage>
</organism>
<dbReference type="Proteomes" id="UP000220251">
    <property type="component" value="Unassembled WGS sequence"/>
</dbReference>
<evidence type="ECO:0000313" key="1">
    <source>
        <dbReference type="EMBL" id="CRX38572.1"/>
    </source>
</evidence>